<reference evidence="5 6" key="1">
    <citation type="journal article" date="2018" name="BMC Genomics">
        <title>Comparative genome analyses reveal sequence features reflecting distinct modes of host-adaptation between dicot and monocot powdery mildew.</title>
        <authorList>
            <person name="Wu Y."/>
            <person name="Ma X."/>
            <person name="Pan Z."/>
            <person name="Kale S.D."/>
            <person name="Song Y."/>
            <person name="King H."/>
            <person name="Zhang Q."/>
            <person name="Presley C."/>
            <person name="Deng X."/>
            <person name="Wei C.I."/>
            <person name="Xiao S."/>
        </authorList>
    </citation>
    <scope>NUCLEOTIDE SEQUENCE [LARGE SCALE GENOMIC DNA]</scope>
    <source>
        <strain evidence="5">UMSG1</strain>
    </source>
</reference>
<proteinExistence type="predicted"/>
<dbReference type="InterPro" id="IPR045028">
    <property type="entry name" value="DinG/Rad3-like"/>
</dbReference>
<keyword evidence="5" id="KW-0347">Helicase</keyword>
<protein>
    <submittedName>
        <fullName evidence="5">ATP-dependent DNA helicase chl1</fullName>
    </submittedName>
</protein>
<keyword evidence="2" id="KW-0378">Hydrolase</keyword>
<accession>A0A420IHF6</accession>
<evidence type="ECO:0000256" key="3">
    <source>
        <dbReference type="ARBA" id="ARBA00022840"/>
    </source>
</evidence>
<keyword evidence="1" id="KW-0547">Nucleotide-binding</keyword>
<dbReference type="InterPro" id="IPR027417">
    <property type="entry name" value="P-loop_NTPase"/>
</dbReference>
<dbReference type="PROSITE" id="PS51193">
    <property type="entry name" value="HELICASE_ATP_BIND_2"/>
    <property type="match status" value="1"/>
</dbReference>
<dbReference type="GO" id="GO:0016787">
    <property type="term" value="F:hydrolase activity"/>
    <property type="evidence" value="ECO:0007669"/>
    <property type="project" value="UniProtKB-KW"/>
</dbReference>
<name>A0A420IHF6_9PEZI</name>
<organism evidence="5 6">
    <name type="scientific">Golovinomyces cichoracearum</name>
    <dbReference type="NCBI Taxonomy" id="62708"/>
    <lineage>
        <taxon>Eukaryota</taxon>
        <taxon>Fungi</taxon>
        <taxon>Dikarya</taxon>
        <taxon>Ascomycota</taxon>
        <taxon>Pezizomycotina</taxon>
        <taxon>Leotiomycetes</taxon>
        <taxon>Erysiphales</taxon>
        <taxon>Erysiphaceae</taxon>
        <taxon>Golovinomyces</taxon>
    </lineage>
</organism>
<dbReference type="Gene3D" id="3.40.50.300">
    <property type="entry name" value="P-loop containing nucleotide triphosphate hydrolases"/>
    <property type="match status" value="1"/>
</dbReference>
<dbReference type="AlphaFoldDB" id="A0A420IHF6"/>
<gene>
    <name evidence="5" type="ORF">GcM1_241023</name>
</gene>
<sequence>MPNLTGKMTREFHHPYAAYDIQKTFMDVVYQVLENEGVGILESPTGTGKSLSLICGSLTWLRDHKEKALQKALDEHINGK</sequence>
<dbReference type="GO" id="GO:0034085">
    <property type="term" value="P:establishment of sister chromatid cohesion"/>
    <property type="evidence" value="ECO:0007669"/>
    <property type="project" value="TreeGrafter"/>
</dbReference>
<dbReference type="PANTHER" id="PTHR11472:SF41">
    <property type="entry name" value="ATP-DEPENDENT DNA HELICASE DDX11-RELATED"/>
    <property type="match status" value="1"/>
</dbReference>
<dbReference type="EMBL" id="MCBS01024183">
    <property type="protein sequence ID" value="RKF73986.1"/>
    <property type="molecule type" value="Genomic_DNA"/>
</dbReference>
<comment type="caution">
    <text evidence="5">The sequence shown here is derived from an EMBL/GenBank/DDBJ whole genome shotgun (WGS) entry which is preliminary data.</text>
</comment>
<dbReference type="SUPFAM" id="SSF52540">
    <property type="entry name" value="P-loop containing nucleoside triphosphate hydrolases"/>
    <property type="match status" value="1"/>
</dbReference>
<evidence type="ECO:0000256" key="2">
    <source>
        <dbReference type="ARBA" id="ARBA00022801"/>
    </source>
</evidence>
<feature type="domain" description="Helicase ATP-binding" evidence="4">
    <location>
        <begin position="8"/>
        <end position="80"/>
    </location>
</feature>
<dbReference type="GO" id="GO:0003678">
    <property type="term" value="F:DNA helicase activity"/>
    <property type="evidence" value="ECO:0007669"/>
    <property type="project" value="TreeGrafter"/>
</dbReference>
<dbReference type="GO" id="GO:0005634">
    <property type="term" value="C:nucleus"/>
    <property type="evidence" value="ECO:0007669"/>
    <property type="project" value="TreeGrafter"/>
</dbReference>
<evidence type="ECO:0000259" key="4">
    <source>
        <dbReference type="PROSITE" id="PS51193"/>
    </source>
</evidence>
<dbReference type="GO" id="GO:0005524">
    <property type="term" value="F:ATP binding"/>
    <property type="evidence" value="ECO:0007669"/>
    <property type="project" value="UniProtKB-KW"/>
</dbReference>
<keyword evidence="3" id="KW-0067">ATP-binding</keyword>
<dbReference type="Proteomes" id="UP000285326">
    <property type="component" value="Unassembled WGS sequence"/>
</dbReference>
<dbReference type="PANTHER" id="PTHR11472">
    <property type="entry name" value="DNA REPAIR DEAD HELICASE RAD3/XP-D SUBFAMILY MEMBER"/>
    <property type="match status" value="1"/>
</dbReference>
<evidence type="ECO:0000313" key="5">
    <source>
        <dbReference type="EMBL" id="RKF73986.1"/>
    </source>
</evidence>
<evidence type="ECO:0000256" key="1">
    <source>
        <dbReference type="ARBA" id="ARBA00022741"/>
    </source>
</evidence>
<evidence type="ECO:0000313" key="6">
    <source>
        <dbReference type="Proteomes" id="UP000285326"/>
    </source>
</evidence>
<dbReference type="InterPro" id="IPR014013">
    <property type="entry name" value="Helic_SF1/SF2_ATP-bd_DinG/Rad3"/>
</dbReference>